<evidence type="ECO:0000256" key="1">
    <source>
        <dbReference type="SAM" id="MobiDB-lite"/>
    </source>
</evidence>
<evidence type="ECO:0000313" key="3">
    <source>
        <dbReference type="Proteomes" id="UP000002785"/>
    </source>
</evidence>
<reference evidence="2" key="1">
    <citation type="submission" date="2009-10" db="EMBL/GenBank/DDBJ databases">
        <title>The genome sequence of Streptomyces sviceus strain ATCC 29083.</title>
        <authorList>
            <consortium name="The Broad Institute Genome Sequencing Platform"/>
            <consortium name="Broad Institute Microbial Sequencing Center"/>
            <person name="Fischbach M."/>
            <person name="Godfrey P."/>
            <person name="Ward D."/>
            <person name="Young S."/>
            <person name="Zeng Q."/>
            <person name="Koehrsen M."/>
            <person name="Alvarado L."/>
            <person name="Berlin A.M."/>
            <person name="Bochicchio J."/>
            <person name="Borenstein D."/>
            <person name="Chapman S.B."/>
            <person name="Chen Z."/>
            <person name="Engels R."/>
            <person name="Freedman E."/>
            <person name="Gellesch M."/>
            <person name="Goldberg J."/>
            <person name="Griggs A."/>
            <person name="Gujja S."/>
            <person name="Heilman E.R."/>
            <person name="Heiman D.I."/>
            <person name="Hepburn T.A."/>
            <person name="Howarth C."/>
            <person name="Jen D."/>
            <person name="Larson L."/>
            <person name="Lewis B."/>
            <person name="Mehta T."/>
            <person name="Park D."/>
            <person name="Pearson M."/>
            <person name="Richards J."/>
            <person name="Roberts A."/>
            <person name="Saif S."/>
            <person name="Shea T.D."/>
            <person name="Shenoy N."/>
            <person name="Sisk P."/>
            <person name="Stolte C."/>
            <person name="Sykes S.N."/>
            <person name="Thomson T."/>
            <person name="Walk T."/>
            <person name="White J."/>
            <person name="Yandava C."/>
            <person name="Straight P."/>
            <person name="Clardy J."/>
            <person name="Hung D."/>
            <person name="Kolter R."/>
            <person name="Mekalanos J."/>
            <person name="Walker S."/>
            <person name="Walsh C.T."/>
            <person name="Wieland-Brown L.C."/>
            <person name="Haas B."/>
            <person name="Nusbaum C."/>
            <person name="Birren B."/>
        </authorList>
    </citation>
    <scope>NUCLEOTIDE SEQUENCE [LARGE SCALE GENOMIC DNA]</scope>
    <source>
        <strain evidence="2">ATCC 29083</strain>
    </source>
</reference>
<feature type="compositionally biased region" description="Polar residues" evidence="1">
    <location>
        <begin position="1"/>
        <end position="11"/>
    </location>
</feature>
<proteinExistence type="predicted"/>
<gene>
    <name evidence="2" type="ORF">SSEG_00508</name>
</gene>
<dbReference type="Proteomes" id="UP000002785">
    <property type="component" value="Chromosome"/>
</dbReference>
<name>B5HM73_STRX2</name>
<keyword evidence="3" id="KW-1185">Reference proteome</keyword>
<feature type="compositionally biased region" description="Polar residues" evidence="1">
    <location>
        <begin position="18"/>
        <end position="28"/>
    </location>
</feature>
<organism evidence="2 3">
    <name type="scientific">Streptomyces sviceus (strain ATCC 29083 / DSM 924 / JCM 4929 / NBRC 13980 / NCIMB 11184 / NRRL 5439 / UC 5370)</name>
    <dbReference type="NCBI Taxonomy" id="463191"/>
    <lineage>
        <taxon>Bacteria</taxon>
        <taxon>Bacillati</taxon>
        <taxon>Actinomycetota</taxon>
        <taxon>Actinomycetes</taxon>
        <taxon>Kitasatosporales</taxon>
        <taxon>Streptomycetaceae</taxon>
        <taxon>Streptomyces</taxon>
    </lineage>
</organism>
<accession>B5HM73</accession>
<dbReference type="AlphaFoldDB" id="B5HM73"/>
<feature type="region of interest" description="Disordered" evidence="1">
    <location>
        <begin position="1"/>
        <end position="35"/>
    </location>
</feature>
<dbReference type="HOGENOM" id="CLU_2398447_0_0_11"/>
<sequence length="93" mass="9929">MRGPSLTSTPTGPEESGRNVSGWETSGSRRPVDAEFPLFSPPADWHVLPVGEQRLLPGHTYRLAFGKDEYNYKAGAAAQPPASTIPATPAARP</sequence>
<protein>
    <submittedName>
        <fullName evidence="2">Uncharacterized protein</fullName>
    </submittedName>
</protein>
<dbReference type="EMBL" id="CM000951">
    <property type="protein sequence ID" value="EDY53928.1"/>
    <property type="molecule type" value="Genomic_DNA"/>
</dbReference>
<evidence type="ECO:0000313" key="2">
    <source>
        <dbReference type="EMBL" id="EDY53928.1"/>
    </source>
</evidence>